<evidence type="ECO:0000313" key="3">
    <source>
        <dbReference type="Proteomes" id="UP000004893"/>
    </source>
</evidence>
<organism evidence="2 3">
    <name type="scientific">[Clostridium] hylemonae DSM 15053</name>
    <dbReference type="NCBI Taxonomy" id="553973"/>
    <lineage>
        <taxon>Bacteria</taxon>
        <taxon>Bacillati</taxon>
        <taxon>Bacillota</taxon>
        <taxon>Clostridia</taxon>
        <taxon>Lachnospirales</taxon>
        <taxon>Lachnospiraceae</taxon>
    </lineage>
</organism>
<dbReference type="STRING" id="553973.CLOHYLEM_06114"/>
<dbReference type="InterPro" id="IPR041685">
    <property type="entry name" value="AAA_GajA/Old/RecF-like"/>
</dbReference>
<sequence length="616" mass="72247">MQITDLRIRNFKSIRDMHIQGIENALILVGKNNTGKTAVLDAIRAVGGSYEISREDFQEDYPNIEIMMSLEICEEDLRRLHRSGAVSQYRRYETWLSDFQKKLPSYAGEILTFEYVANREGKVRWVDGTKKNNPYIQEIFPQIYYMDTQRSLGQFQEELLMLQEDSLLKQMRKGCCIFDEAKLCNNCFACIGLINQKKPEEMNAFEAAKLLDHKLYQLNLDAFSRRVNENFSRNGGLDEIRFSMNRDIERMLSVTAEAYDPSRNVVKPVAHMGKGMRSIYMLSLLETYAQSEGQNPGMIIVEEPEIFLHPQLQKVSGEILYRLSRDNQIIFSTHSPNMLTNFNSRQIRQVVLDGDGCSQVCERTDISAILETLGYSANDLMNVNFVFIVEGKQDKSRLPLLIRKYYSETYDEQGRLSRIAIITTNSCTNIKTYANLKYMNQIYLKDNFLMVRDGDGKDRETLKRQLCRYYEERSREDVDKLPRVTEKNVLILKYYSFENYFLNPSIMVKLGVIGTEEEFYETFLEKWKEYLHKIQSGIQLRKIIGKDLETAEDVRDHIEDIKIHMRGHNLYDIYYGRYKEEETELLTKYIELAAREDFQDILDAIDQFIYFESRKS</sequence>
<proteinExistence type="predicted"/>
<comment type="caution">
    <text evidence="2">The sequence shown here is derived from an EMBL/GenBank/DDBJ whole genome shotgun (WGS) entry which is preliminary data.</text>
</comment>
<reference evidence="2" key="1">
    <citation type="submission" date="2009-02" db="EMBL/GenBank/DDBJ databases">
        <authorList>
            <person name="Fulton L."/>
            <person name="Clifton S."/>
            <person name="Fulton B."/>
            <person name="Xu J."/>
            <person name="Minx P."/>
            <person name="Pepin K.H."/>
            <person name="Johnson M."/>
            <person name="Bhonagiri V."/>
            <person name="Nash W.E."/>
            <person name="Mardis E.R."/>
            <person name="Wilson R.K."/>
        </authorList>
    </citation>
    <scope>NUCLEOTIDE SEQUENCE [LARGE SCALE GENOMIC DNA]</scope>
    <source>
        <strain evidence="2">DSM 15053</strain>
    </source>
</reference>
<evidence type="ECO:0000259" key="1">
    <source>
        <dbReference type="Pfam" id="PF13175"/>
    </source>
</evidence>
<accession>C0C1U4</accession>
<feature type="domain" description="Endonuclease GajA/Old nuclease/RecF-like AAA" evidence="1">
    <location>
        <begin position="1"/>
        <end position="338"/>
    </location>
</feature>
<dbReference type="AlphaFoldDB" id="C0C1U4"/>
<dbReference type="RefSeq" id="WP_006443462.1">
    <property type="nucleotide sequence ID" value="NZ_CP036524.1"/>
</dbReference>
<reference evidence="2" key="2">
    <citation type="submission" date="2013-06" db="EMBL/GenBank/DDBJ databases">
        <title>Draft genome sequence of Clostridium hylemonae (DSM 15053).</title>
        <authorList>
            <person name="Sudarsanam P."/>
            <person name="Ley R."/>
            <person name="Guruge J."/>
            <person name="Turnbaugh P.J."/>
            <person name="Mahowald M."/>
            <person name="Liep D."/>
            <person name="Gordon J."/>
        </authorList>
    </citation>
    <scope>NUCLEOTIDE SEQUENCE</scope>
    <source>
        <strain evidence="2">DSM 15053</strain>
    </source>
</reference>
<dbReference type="OrthoDB" id="1093370at2"/>
<dbReference type="Proteomes" id="UP000004893">
    <property type="component" value="Unassembled WGS sequence"/>
</dbReference>
<name>C0C1U4_9FIRM</name>
<dbReference type="eggNOG" id="COG4637">
    <property type="taxonomic scope" value="Bacteria"/>
</dbReference>
<gene>
    <name evidence="2" type="ORF">CLOHYLEM_06114</name>
</gene>
<dbReference type="Gene3D" id="3.40.50.300">
    <property type="entry name" value="P-loop containing nucleotide triphosphate hydrolases"/>
    <property type="match status" value="1"/>
</dbReference>
<dbReference type="EMBL" id="ABYI02000022">
    <property type="protein sequence ID" value="EEG74108.1"/>
    <property type="molecule type" value="Genomic_DNA"/>
</dbReference>
<dbReference type="InterPro" id="IPR027417">
    <property type="entry name" value="P-loop_NTPase"/>
</dbReference>
<dbReference type="SUPFAM" id="SSF52540">
    <property type="entry name" value="P-loop containing nucleoside triphosphate hydrolases"/>
    <property type="match status" value="1"/>
</dbReference>
<dbReference type="PANTHER" id="PTHR43581:SF4">
    <property type="entry name" value="ATP_GTP PHOSPHATASE"/>
    <property type="match status" value="1"/>
</dbReference>
<protein>
    <recommendedName>
        <fullName evidence="1">Endonuclease GajA/Old nuclease/RecF-like AAA domain-containing protein</fullName>
    </recommendedName>
</protein>
<dbReference type="InterPro" id="IPR051396">
    <property type="entry name" value="Bact_Antivir_Def_Nuclease"/>
</dbReference>
<dbReference type="Pfam" id="PF13175">
    <property type="entry name" value="AAA_15"/>
    <property type="match status" value="1"/>
</dbReference>
<dbReference type="PANTHER" id="PTHR43581">
    <property type="entry name" value="ATP/GTP PHOSPHATASE"/>
    <property type="match status" value="1"/>
</dbReference>
<dbReference type="HOGENOM" id="CLU_025425_0_0_9"/>
<evidence type="ECO:0000313" key="2">
    <source>
        <dbReference type="EMBL" id="EEG74108.1"/>
    </source>
</evidence>
<keyword evidence="3" id="KW-1185">Reference proteome</keyword>